<feature type="modified residue" description="4-aspartylphosphate" evidence="7">
    <location>
        <position position="439"/>
    </location>
</feature>
<dbReference type="Gene3D" id="3.40.50.2300">
    <property type="match status" value="1"/>
</dbReference>
<evidence type="ECO:0000313" key="11">
    <source>
        <dbReference type="Proteomes" id="UP000197535"/>
    </source>
</evidence>
<dbReference type="InterPro" id="IPR036097">
    <property type="entry name" value="HisK_dim/P_sf"/>
</dbReference>
<dbReference type="AlphaFoldDB" id="A0A254TCM5"/>
<dbReference type="SMART" id="SM00387">
    <property type="entry name" value="HATPase_c"/>
    <property type="match status" value="1"/>
</dbReference>
<dbReference type="InterPro" id="IPR004358">
    <property type="entry name" value="Sig_transdc_His_kin-like_C"/>
</dbReference>
<evidence type="ECO:0000313" key="10">
    <source>
        <dbReference type="EMBL" id="OWW19927.1"/>
    </source>
</evidence>
<dbReference type="Gene3D" id="1.10.287.130">
    <property type="match status" value="1"/>
</dbReference>
<evidence type="ECO:0000256" key="3">
    <source>
        <dbReference type="ARBA" id="ARBA00012438"/>
    </source>
</evidence>
<evidence type="ECO:0000256" key="6">
    <source>
        <dbReference type="ARBA" id="ARBA00022777"/>
    </source>
</evidence>
<dbReference type="Gene3D" id="3.30.565.10">
    <property type="entry name" value="Histidine kinase-like ATPase, C-terminal domain"/>
    <property type="match status" value="1"/>
</dbReference>
<dbReference type="EC" id="2.7.13.3" evidence="3"/>
<reference evidence="10 11" key="1">
    <citation type="submission" date="2016-02" db="EMBL/GenBank/DDBJ databases">
        <authorList>
            <person name="Wen L."/>
            <person name="He K."/>
            <person name="Yang H."/>
        </authorList>
    </citation>
    <scope>NUCLEOTIDE SEQUENCE [LARGE SCALE GENOMIC DNA]</scope>
    <source>
        <strain evidence="10 11">TSA40</strain>
    </source>
</reference>
<dbReference type="Pfam" id="PF00512">
    <property type="entry name" value="HisKA"/>
    <property type="match status" value="1"/>
</dbReference>
<dbReference type="InterPro" id="IPR036890">
    <property type="entry name" value="HATPase_C_sf"/>
</dbReference>
<dbReference type="CDD" id="cd00082">
    <property type="entry name" value="HisKA"/>
    <property type="match status" value="1"/>
</dbReference>
<feature type="domain" description="Histidine kinase" evidence="8">
    <location>
        <begin position="148"/>
        <end position="366"/>
    </location>
</feature>
<evidence type="ECO:0000259" key="9">
    <source>
        <dbReference type="PROSITE" id="PS50110"/>
    </source>
</evidence>
<keyword evidence="5" id="KW-0808">Transferase</keyword>
<dbReference type="PANTHER" id="PTHR43547:SF2">
    <property type="entry name" value="HYBRID SIGNAL TRANSDUCTION HISTIDINE KINASE C"/>
    <property type="match status" value="1"/>
</dbReference>
<dbReference type="SMART" id="SM00388">
    <property type="entry name" value="HisKA"/>
    <property type="match status" value="1"/>
</dbReference>
<name>A0A254TCM5_9BURK</name>
<dbReference type="GO" id="GO:0000155">
    <property type="term" value="F:phosphorelay sensor kinase activity"/>
    <property type="evidence" value="ECO:0007669"/>
    <property type="project" value="InterPro"/>
</dbReference>
<feature type="domain" description="Response regulatory" evidence="9">
    <location>
        <begin position="390"/>
        <end position="506"/>
    </location>
</feature>
<dbReference type="InterPro" id="IPR011006">
    <property type="entry name" value="CheY-like_superfamily"/>
</dbReference>
<dbReference type="OrthoDB" id="9768069at2"/>
<dbReference type="PRINTS" id="PR00344">
    <property type="entry name" value="BCTRLSENSOR"/>
</dbReference>
<comment type="subcellular location">
    <subcellularLocation>
        <location evidence="2">Cell inner membrane</location>
        <topology evidence="2">Multi-pass membrane protein</topology>
    </subcellularLocation>
</comment>
<organism evidence="10 11">
    <name type="scientific">Noviherbaspirillum denitrificans</name>
    <dbReference type="NCBI Taxonomy" id="1968433"/>
    <lineage>
        <taxon>Bacteria</taxon>
        <taxon>Pseudomonadati</taxon>
        <taxon>Pseudomonadota</taxon>
        <taxon>Betaproteobacteria</taxon>
        <taxon>Burkholderiales</taxon>
        <taxon>Oxalobacteraceae</taxon>
        <taxon>Noviherbaspirillum</taxon>
    </lineage>
</organism>
<dbReference type="InterPro" id="IPR005467">
    <property type="entry name" value="His_kinase_dom"/>
</dbReference>
<dbReference type="Pfam" id="PF02518">
    <property type="entry name" value="HATPase_c"/>
    <property type="match status" value="1"/>
</dbReference>
<dbReference type="Pfam" id="PF00072">
    <property type="entry name" value="Response_reg"/>
    <property type="match status" value="1"/>
</dbReference>
<dbReference type="InterPro" id="IPR001789">
    <property type="entry name" value="Sig_transdc_resp-reg_receiver"/>
</dbReference>
<accession>A0A254TCM5</accession>
<dbReference type="InterPro" id="IPR003661">
    <property type="entry name" value="HisK_dim/P_dom"/>
</dbReference>
<proteinExistence type="predicted"/>
<protein>
    <recommendedName>
        <fullName evidence="3">histidine kinase</fullName>
        <ecNumber evidence="3">2.7.13.3</ecNumber>
    </recommendedName>
</protein>
<dbReference type="SUPFAM" id="SSF52172">
    <property type="entry name" value="CheY-like"/>
    <property type="match status" value="2"/>
</dbReference>
<sequence length="508" mass="55621">MTEIAEQRILIHAPLGKDAALAENALSHAGFPCFICRTPSELLDELDKGAAAVLAVEEALPATVSGPLTECISRQPHWSDLPILVLTKPGSDSPWIKGAYERFGNLTLLERPLRVTTLISAVRAALRARLKQYEMRLADQRKDEFLAMLAHELRNPLAPIGAAAQLLELVADDADRVRKTGEIIARQVEHMTGLIDDLLDIARVTRKLIKLVKDRVDMRQVLSEAVEQVNPLIRKRQHELVLHLSPDPACVLGDYKRLVQVVVNLLNNAAKYTPENGHISVHLRVPGDEVVLEVSDNGIGMEPALVVRVFELFAQGERSSDRSLGGLGLGLPLVRNLVELHGGSVWAKSDGLARGSTFTVRMPRLADEVRATPDRLDAKSQASGTVTPLRVLVVDDNVDAANMLDMLLNASGHEVCTEYSASGAIEQAQRMPPQVCLLDIGLPDMDGYELARRLRVMPEMESAVLIAVTGYGQEQDRKKSSEAGFAHHLVNPVNAARLLTLLAQIRFP</sequence>
<dbReference type="CDD" id="cd17580">
    <property type="entry name" value="REC_2_DhkD-like"/>
    <property type="match status" value="1"/>
</dbReference>
<comment type="catalytic activity">
    <reaction evidence="1">
        <text>ATP + protein L-histidine = ADP + protein N-phospho-L-histidine.</text>
        <dbReference type="EC" id="2.7.13.3"/>
    </reaction>
</comment>
<dbReference type="InterPro" id="IPR003594">
    <property type="entry name" value="HATPase_dom"/>
</dbReference>
<dbReference type="Proteomes" id="UP000197535">
    <property type="component" value="Unassembled WGS sequence"/>
</dbReference>
<dbReference type="CDD" id="cd00075">
    <property type="entry name" value="HATPase"/>
    <property type="match status" value="1"/>
</dbReference>
<dbReference type="GO" id="GO:0005886">
    <property type="term" value="C:plasma membrane"/>
    <property type="evidence" value="ECO:0007669"/>
    <property type="project" value="UniProtKB-SubCell"/>
</dbReference>
<evidence type="ECO:0000256" key="5">
    <source>
        <dbReference type="ARBA" id="ARBA00022679"/>
    </source>
</evidence>
<evidence type="ECO:0000256" key="4">
    <source>
        <dbReference type="ARBA" id="ARBA00022553"/>
    </source>
</evidence>
<dbReference type="FunFam" id="3.30.565.10:FF:000006">
    <property type="entry name" value="Sensor histidine kinase WalK"/>
    <property type="match status" value="1"/>
</dbReference>
<evidence type="ECO:0000256" key="1">
    <source>
        <dbReference type="ARBA" id="ARBA00000085"/>
    </source>
</evidence>
<dbReference type="EMBL" id="LSTO01000001">
    <property type="protein sequence ID" value="OWW19927.1"/>
    <property type="molecule type" value="Genomic_DNA"/>
</dbReference>
<dbReference type="SUPFAM" id="SSF47384">
    <property type="entry name" value="Homodimeric domain of signal transducing histidine kinase"/>
    <property type="match status" value="1"/>
</dbReference>
<gene>
    <name evidence="10" type="ORF">AYR66_10860</name>
</gene>
<dbReference type="PROSITE" id="PS50109">
    <property type="entry name" value="HIS_KIN"/>
    <property type="match status" value="1"/>
</dbReference>
<dbReference type="RefSeq" id="WP_088706827.1">
    <property type="nucleotide sequence ID" value="NZ_LSTO01000001.1"/>
</dbReference>
<dbReference type="SUPFAM" id="SSF55874">
    <property type="entry name" value="ATPase domain of HSP90 chaperone/DNA topoisomerase II/histidine kinase"/>
    <property type="match status" value="1"/>
</dbReference>
<keyword evidence="6 10" id="KW-0418">Kinase</keyword>
<evidence type="ECO:0000259" key="8">
    <source>
        <dbReference type="PROSITE" id="PS50109"/>
    </source>
</evidence>
<evidence type="ECO:0000256" key="2">
    <source>
        <dbReference type="ARBA" id="ARBA00004429"/>
    </source>
</evidence>
<dbReference type="SMART" id="SM00448">
    <property type="entry name" value="REC"/>
    <property type="match status" value="1"/>
</dbReference>
<keyword evidence="11" id="KW-1185">Reference proteome</keyword>
<dbReference type="PANTHER" id="PTHR43547">
    <property type="entry name" value="TWO-COMPONENT HISTIDINE KINASE"/>
    <property type="match status" value="1"/>
</dbReference>
<keyword evidence="4 7" id="KW-0597">Phosphoprotein</keyword>
<comment type="caution">
    <text evidence="10">The sequence shown here is derived from an EMBL/GenBank/DDBJ whole genome shotgun (WGS) entry which is preliminary data.</text>
</comment>
<dbReference type="PROSITE" id="PS50110">
    <property type="entry name" value="RESPONSE_REGULATORY"/>
    <property type="match status" value="1"/>
</dbReference>
<evidence type="ECO:0000256" key="7">
    <source>
        <dbReference type="PROSITE-ProRule" id="PRU00169"/>
    </source>
</evidence>